<organism evidence="2 3">
    <name type="scientific">Bacteroides helcogenes (strain ATCC 35417 / DSM 20613 / JCM 6297 / CCUG 15421 / P 36-108)</name>
    <dbReference type="NCBI Taxonomy" id="693979"/>
    <lineage>
        <taxon>Bacteria</taxon>
        <taxon>Pseudomonadati</taxon>
        <taxon>Bacteroidota</taxon>
        <taxon>Bacteroidia</taxon>
        <taxon>Bacteroidales</taxon>
        <taxon>Bacteroidaceae</taxon>
        <taxon>Bacteroides</taxon>
    </lineage>
</organism>
<dbReference type="AlphaFoldDB" id="E6SRQ1"/>
<dbReference type="Proteomes" id="UP000008630">
    <property type="component" value="Chromosome"/>
</dbReference>
<protein>
    <recommendedName>
        <fullName evidence="4">Group-specific protein</fullName>
    </recommendedName>
</protein>
<keyword evidence="1" id="KW-0472">Membrane</keyword>
<dbReference type="RefSeq" id="WP_013548728.1">
    <property type="nucleotide sequence ID" value="NC_014933.1"/>
</dbReference>
<keyword evidence="1" id="KW-1133">Transmembrane helix</keyword>
<reference evidence="2 3" key="2">
    <citation type="journal article" date="2011" name="Stand. Genomic Sci.">
        <title>Complete genome sequence of Bacteroides helcogenes type strain (P 36-108).</title>
        <authorList>
            <person name="Pati A."/>
            <person name="Gronow S."/>
            <person name="Zeytun A."/>
            <person name="Lapidus A."/>
            <person name="Nolan M."/>
            <person name="Hammon N."/>
            <person name="Deshpande S."/>
            <person name="Cheng J.F."/>
            <person name="Tapia R."/>
            <person name="Han C."/>
            <person name="Goodwin L."/>
            <person name="Pitluck S."/>
            <person name="Liolios K."/>
            <person name="Pagani I."/>
            <person name="Ivanova N."/>
            <person name="Mavromatis K."/>
            <person name="Chen A."/>
            <person name="Palaniappan K."/>
            <person name="Land M."/>
            <person name="Hauser L."/>
            <person name="Chang Y.J."/>
            <person name="Jeffries C.D."/>
            <person name="Detter J.C."/>
            <person name="Brambilla E."/>
            <person name="Rohde M."/>
            <person name="Goker M."/>
            <person name="Woyke T."/>
            <person name="Bristow J."/>
            <person name="Eisen J.A."/>
            <person name="Markowitz V."/>
            <person name="Hugenholtz P."/>
            <person name="Kyrpides N.C."/>
            <person name="Klenk H.P."/>
            <person name="Lucas S."/>
        </authorList>
    </citation>
    <scope>NUCLEOTIDE SEQUENCE [LARGE SCALE GENOMIC DNA]</scope>
    <source>
        <strain evidence="3">ATCC 35417 / DSM 20613 / JCM 6297 / CCUG 15421 / P 36-108</strain>
    </source>
</reference>
<accession>E6SRQ1</accession>
<name>E6SRQ1_BACT6</name>
<gene>
    <name evidence="2" type="ordered locus">Bache_3217</name>
</gene>
<evidence type="ECO:0000313" key="3">
    <source>
        <dbReference type="Proteomes" id="UP000008630"/>
    </source>
</evidence>
<evidence type="ECO:0000313" key="2">
    <source>
        <dbReference type="EMBL" id="ADV45141.1"/>
    </source>
</evidence>
<proteinExistence type="predicted"/>
<feature type="transmembrane region" description="Helical" evidence="1">
    <location>
        <begin position="31"/>
        <end position="49"/>
    </location>
</feature>
<dbReference type="KEGG" id="bhl:Bache_3217"/>
<keyword evidence="1" id="KW-0812">Transmembrane</keyword>
<evidence type="ECO:0000256" key="1">
    <source>
        <dbReference type="SAM" id="Phobius"/>
    </source>
</evidence>
<dbReference type="EMBL" id="CP002352">
    <property type="protein sequence ID" value="ADV45141.1"/>
    <property type="molecule type" value="Genomic_DNA"/>
</dbReference>
<dbReference type="HOGENOM" id="CLU_3004711_0_0_10"/>
<keyword evidence="3" id="KW-1185">Reference proteome</keyword>
<reference key="1">
    <citation type="submission" date="2010-11" db="EMBL/GenBank/DDBJ databases">
        <title>The complete genome of Bacteroides helcogenes P 36-108.</title>
        <authorList>
            <consortium name="US DOE Joint Genome Institute (JGI-PGF)"/>
            <person name="Lucas S."/>
            <person name="Copeland A."/>
            <person name="Lapidus A."/>
            <person name="Bruce D."/>
            <person name="Goodwin L."/>
            <person name="Pitluck S."/>
            <person name="Kyrpides N."/>
            <person name="Mavromatis K."/>
            <person name="Ivanova N."/>
            <person name="Zeytun A."/>
            <person name="Brettin T."/>
            <person name="Detter J.C."/>
            <person name="Tapia R."/>
            <person name="Han C."/>
            <person name="Land M."/>
            <person name="Hauser L."/>
            <person name="Markowitz V."/>
            <person name="Cheng J.-F."/>
            <person name="Hugenholtz P."/>
            <person name="Woyke T."/>
            <person name="Wu D."/>
            <person name="Gronow S."/>
            <person name="Wellnitz S."/>
            <person name="Brambilla E."/>
            <person name="Klenk H.-P."/>
            <person name="Eisen J.A."/>
        </authorList>
    </citation>
    <scope>NUCLEOTIDE SEQUENCE</scope>
    <source>
        <strain>P 36-108</strain>
    </source>
</reference>
<dbReference type="STRING" id="693979.Bache_3217"/>
<evidence type="ECO:0008006" key="4">
    <source>
        <dbReference type="Google" id="ProtNLM"/>
    </source>
</evidence>
<sequence>MKKKWMTILPIVALFIVATLPGEDFLSVPYIIKSVIVLGLLLTAIISLFREKTKKK</sequence>